<keyword evidence="3 6" id="KW-0812">Transmembrane</keyword>
<feature type="domain" description="ABC3 transporter permease C-terminal" evidence="7">
    <location>
        <begin position="789"/>
        <end position="893"/>
    </location>
</feature>
<dbReference type="Proteomes" id="UP000240228">
    <property type="component" value="Unassembled WGS sequence"/>
</dbReference>
<evidence type="ECO:0000256" key="4">
    <source>
        <dbReference type="ARBA" id="ARBA00022989"/>
    </source>
</evidence>
<dbReference type="Pfam" id="PF02687">
    <property type="entry name" value="FtsX"/>
    <property type="match status" value="2"/>
</dbReference>
<gene>
    <name evidence="8" type="ORF">CPA40_07390</name>
</gene>
<dbReference type="PANTHER" id="PTHR30287:SF1">
    <property type="entry name" value="INNER MEMBRANE PROTEIN"/>
    <property type="match status" value="1"/>
</dbReference>
<feature type="transmembrane region" description="Helical" evidence="6">
    <location>
        <begin position="396"/>
        <end position="425"/>
    </location>
</feature>
<evidence type="ECO:0000256" key="3">
    <source>
        <dbReference type="ARBA" id="ARBA00022692"/>
    </source>
</evidence>
<feature type="transmembrane region" description="Helical" evidence="6">
    <location>
        <begin position="876"/>
        <end position="896"/>
    </location>
</feature>
<dbReference type="EMBL" id="NWTX01000012">
    <property type="protein sequence ID" value="PST46130.1"/>
    <property type="molecule type" value="Genomic_DNA"/>
</dbReference>
<evidence type="ECO:0000256" key="6">
    <source>
        <dbReference type="SAM" id="Phobius"/>
    </source>
</evidence>
<dbReference type="InterPro" id="IPR038766">
    <property type="entry name" value="Membrane_comp_ABC_pdt"/>
</dbReference>
<feature type="transmembrane region" description="Helical" evidence="6">
    <location>
        <begin position="445"/>
        <end position="471"/>
    </location>
</feature>
<protein>
    <submittedName>
        <fullName evidence="8">ABC transporter permease</fullName>
    </submittedName>
</protein>
<evidence type="ECO:0000256" key="5">
    <source>
        <dbReference type="ARBA" id="ARBA00023136"/>
    </source>
</evidence>
<evidence type="ECO:0000313" key="9">
    <source>
        <dbReference type="Proteomes" id="UP000240228"/>
    </source>
</evidence>
<reference evidence="8 9" key="2">
    <citation type="submission" date="2018-03" db="EMBL/GenBank/DDBJ databases">
        <title>The comparative genomics of Bifidobacterium callitrichos reflects dietary carbohydrate utilization within the common marmoset gut.</title>
        <authorList>
            <person name="Rani A."/>
        </authorList>
    </citation>
    <scope>NUCLEOTIDE SEQUENCE [LARGE SCALE GENOMIC DNA]</scope>
    <source>
        <strain evidence="8 9">UMA51805</strain>
    </source>
</reference>
<feature type="transmembrane region" description="Helical" evidence="6">
    <location>
        <begin position="520"/>
        <end position="540"/>
    </location>
</feature>
<proteinExistence type="predicted"/>
<accession>A0A2T3G9F4</accession>
<dbReference type="GO" id="GO:0005886">
    <property type="term" value="C:plasma membrane"/>
    <property type="evidence" value="ECO:0007669"/>
    <property type="project" value="UniProtKB-SubCell"/>
</dbReference>
<name>A0A2T3G9F4_9BIFI</name>
<dbReference type="AlphaFoldDB" id="A0A2T3G9F4"/>
<keyword evidence="2" id="KW-1003">Cell membrane</keyword>
<evidence type="ECO:0000259" key="7">
    <source>
        <dbReference type="Pfam" id="PF02687"/>
    </source>
</evidence>
<feature type="transmembrane region" description="Helical" evidence="6">
    <location>
        <begin position="837"/>
        <end position="856"/>
    </location>
</feature>
<feature type="transmembrane region" description="Helical" evidence="6">
    <location>
        <begin position="781"/>
        <end position="804"/>
    </location>
</feature>
<evidence type="ECO:0000256" key="1">
    <source>
        <dbReference type="ARBA" id="ARBA00004651"/>
    </source>
</evidence>
<feature type="domain" description="ABC3 transporter permease C-terminal" evidence="7">
    <location>
        <begin position="354"/>
        <end position="463"/>
    </location>
</feature>
<reference evidence="9" key="1">
    <citation type="submission" date="2017-09" db="EMBL/GenBank/DDBJ databases">
        <authorList>
            <person name="Sela D.A."/>
            <person name="Albert K."/>
        </authorList>
    </citation>
    <scope>NUCLEOTIDE SEQUENCE [LARGE SCALE GENOMIC DNA]</scope>
    <source>
        <strain evidence="9">UMA51805</strain>
    </source>
</reference>
<dbReference type="PANTHER" id="PTHR30287">
    <property type="entry name" value="MEMBRANE COMPONENT OF PREDICTED ABC SUPERFAMILY METABOLITE UPTAKE TRANSPORTER"/>
    <property type="match status" value="1"/>
</dbReference>
<keyword evidence="9" id="KW-1185">Reference proteome</keyword>
<organism evidence="8 9">
    <name type="scientific">Bifidobacterium callitrichos</name>
    <dbReference type="NCBI Taxonomy" id="762209"/>
    <lineage>
        <taxon>Bacteria</taxon>
        <taxon>Bacillati</taxon>
        <taxon>Actinomycetota</taxon>
        <taxon>Actinomycetes</taxon>
        <taxon>Bifidobacteriales</taxon>
        <taxon>Bifidobacteriaceae</taxon>
        <taxon>Bifidobacterium</taxon>
    </lineage>
</organism>
<feature type="transmembrane region" description="Helical" evidence="6">
    <location>
        <begin position="21"/>
        <end position="41"/>
    </location>
</feature>
<comment type="subcellular location">
    <subcellularLocation>
        <location evidence="1">Cell membrane</location>
        <topology evidence="1">Multi-pass membrane protein</topology>
    </subcellularLocation>
</comment>
<evidence type="ECO:0000256" key="2">
    <source>
        <dbReference type="ARBA" id="ARBA00022475"/>
    </source>
</evidence>
<sequence>MTGRAFVKDMLRCWLRSWKRFVSIAVISLLGVAVLTGIYAGCRDMFRGADRFYDAQGLRDIQVVSTLGLTSDDVDALRAVDGVETVQGMRSQSVKVPIDGAEKTVTINEIAGDDAGGGSGDADALDRPYLESGRMPTKAGEVAVTRKFLKDSGYKVGDKLTVTPVATAVESTDDSGDSADDSPSFPTQLTITGQVLDLADLSNPDGISSEAFRNNAASDYAFFAPSDGVTGDVYTSISLTVNGAKTEDTFSDRYDRTVRTVVDRITEQIQSQRQKARRQQLIDEAQRKIDDARAKASLQPAEVQAQVQAQLDKESAQVPDKIAQARWYVSTRSAIGGFSQLKSDVSSIESIGRAFPVVFLTVAVLMSLTAMTRMVEEERGLIGTYVGLGYGPAAIAARYVLFAALACLIGGGLGLVAGFIGIPAFLLVVLQGLYTVPGVCLEYDWVYGSAGIALFVVGIVVATIVACAGELRQTPAALMRPKAPKAGTRVLLERVRPVWRRMGFLNKVTVRNIMRFKSRLIMTVGGVAGCTALIVCGLAINDSVDAIPARQYQDIYRYDLMVVADHDDLAAVEQRLRGDGKLDGAMTPARIDNGEMTNAADESTTVQLVAVPAAGDLGRIADLRVVADGTMGDYHTGDEIKLGDTAGTGAADVADSPTFTGSGVIVSRSAAASLGVKAGDEITLRNGGSERAEARVYAVSESVIGSDLYMTTAYYKQLFGADAEDDASDTVSDGVELNAIYANLKGSDDDQIDYAAKLGRDTKILSAVSNAKLERSFEFKLMAAVVALIVGLAGGLALVVLFTLANTNVSERVREMATLKVLGFYDREVHTYVNKEMMILTLVGIVVGLPLGRWVGGLLTAALNMPGMYFEVHVQPVSYLIAAAVTLAFALLVQLLTNPVLDRIDPAVSLKSIE</sequence>
<comment type="caution">
    <text evidence="8">The sequence shown here is derived from an EMBL/GenBank/DDBJ whole genome shotgun (WGS) entry which is preliminary data.</text>
</comment>
<evidence type="ECO:0000313" key="8">
    <source>
        <dbReference type="EMBL" id="PST46130.1"/>
    </source>
</evidence>
<dbReference type="InterPro" id="IPR003838">
    <property type="entry name" value="ABC3_permease_C"/>
</dbReference>
<keyword evidence="4 6" id="KW-1133">Transmembrane helix</keyword>
<keyword evidence="5 6" id="KW-0472">Membrane</keyword>
<dbReference type="RefSeq" id="WP_107044335.1">
    <property type="nucleotide sequence ID" value="NZ_NWTX01000012.1"/>
</dbReference>